<protein>
    <submittedName>
        <fullName evidence="2">Nuclear transport factor 2 family protein</fullName>
    </submittedName>
</protein>
<evidence type="ECO:0000313" key="2">
    <source>
        <dbReference type="EMBL" id="MBM9623496.1"/>
    </source>
</evidence>
<dbReference type="RefSeq" id="WP_205378487.1">
    <property type="nucleotide sequence ID" value="NZ_JBEXLQ010000175.1"/>
</dbReference>
<name>A0ABS2V0Y0_9ACTN</name>
<gene>
    <name evidence="2" type="ORF">JE024_33410</name>
</gene>
<keyword evidence="3" id="KW-1185">Reference proteome</keyword>
<dbReference type="Gene3D" id="3.10.450.50">
    <property type="match status" value="1"/>
</dbReference>
<feature type="domain" description="SnoaL-like" evidence="1">
    <location>
        <begin position="11"/>
        <end position="119"/>
    </location>
</feature>
<dbReference type="SUPFAM" id="SSF54427">
    <property type="entry name" value="NTF2-like"/>
    <property type="match status" value="1"/>
</dbReference>
<dbReference type="Pfam" id="PF12680">
    <property type="entry name" value="SnoaL_2"/>
    <property type="match status" value="1"/>
</dbReference>
<accession>A0ABS2V0Y0</accession>
<dbReference type="EMBL" id="JAFEJA010000002">
    <property type="protein sequence ID" value="MBM9623496.1"/>
    <property type="molecule type" value="Genomic_DNA"/>
</dbReference>
<evidence type="ECO:0000313" key="3">
    <source>
        <dbReference type="Proteomes" id="UP000664109"/>
    </source>
</evidence>
<dbReference type="InterPro" id="IPR032710">
    <property type="entry name" value="NTF2-like_dom_sf"/>
</dbReference>
<dbReference type="Proteomes" id="UP000664109">
    <property type="component" value="Unassembled WGS sequence"/>
</dbReference>
<dbReference type="InterPro" id="IPR037401">
    <property type="entry name" value="SnoaL-like"/>
</dbReference>
<organism evidence="2 3">
    <name type="scientific">Streptomyces zhihengii</name>
    <dbReference type="NCBI Taxonomy" id="1818004"/>
    <lineage>
        <taxon>Bacteria</taxon>
        <taxon>Bacillati</taxon>
        <taxon>Actinomycetota</taxon>
        <taxon>Actinomycetes</taxon>
        <taxon>Kitasatosporales</taxon>
        <taxon>Streptomycetaceae</taxon>
        <taxon>Streptomyces</taxon>
    </lineage>
</organism>
<sequence length="133" mass="14229">MIDETQRKATVLEYFERVNDKDLDGVVKLFDTAALVLDPVGGPAVTGEDALRAYFQRVLHEFDTHDVPGVPTGAQDGASVAVPLKATINNPQDPTGGSRLDVNVISVFTIGDSGLIREMRAYWGMTDIAPAGA</sequence>
<evidence type="ECO:0000259" key="1">
    <source>
        <dbReference type="Pfam" id="PF12680"/>
    </source>
</evidence>
<proteinExistence type="predicted"/>
<comment type="caution">
    <text evidence="2">The sequence shown here is derived from an EMBL/GenBank/DDBJ whole genome shotgun (WGS) entry which is preliminary data.</text>
</comment>
<reference evidence="2 3" key="1">
    <citation type="journal article" date="2016" name="Arch. Microbiol.">
        <title>Streptomyces zhihengii sp. nov., isolated from rhizospheric soil of Psammosilene tunicoides.</title>
        <authorList>
            <person name="Huang M.J."/>
            <person name="Fei J.J."/>
            <person name="Salam N."/>
            <person name="Kim C.J."/>
            <person name="Hozzein W.N."/>
            <person name="Xiao M."/>
            <person name="Huang H.Q."/>
            <person name="Li W.J."/>
        </authorList>
    </citation>
    <scope>NUCLEOTIDE SEQUENCE [LARGE SCALE GENOMIC DNA]</scope>
    <source>
        <strain evidence="2 3">YIM T102</strain>
    </source>
</reference>